<evidence type="ECO:0000256" key="4">
    <source>
        <dbReference type="ARBA" id="ARBA00022691"/>
    </source>
</evidence>
<dbReference type="InterPro" id="IPR029063">
    <property type="entry name" value="SAM-dependent_MTases_sf"/>
</dbReference>
<dbReference type="PRINTS" id="PR00507">
    <property type="entry name" value="N12N6MTFRASE"/>
</dbReference>
<evidence type="ECO:0000256" key="3">
    <source>
        <dbReference type="ARBA" id="ARBA00022679"/>
    </source>
</evidence>
<gene>
    <name evidence="7" type="ORF">ASN18_2138</name>
</gene>
<dbReference type="PANTHER" id="PTHR33841:SF5">
    <property type="entry name" value="DNA METHYLASE (MODIFICATION METHYLASE) (METHYLTRANSFERASE)-RELATED"/>
    <property type="match status" value="1"/>
</dbReference>
<accession>A0ABR5SFC8</accession>
<dbReference type="EC" id="2.1.1.72" evidence="7"/>
<dbReference type="Pfam" id="PF22837">
    <property type="entry name" value="M_Eco57I_C"/>
    <property type="match status" value="1"/>
</dbReference>
<feature type="domain" description="DNA methylase adenine-specific" evidence="5">
    <location>
        <begin position="323"/>
        <end position="613"/>
    </location>
</feature>
<dbReference type="Proteomes" id="UP000060487">
    <property type="component" value="Unassembled WGS sequence"/>
</dbReference>
<keyword evidence="8" id="KW-1185">Reference proteome</keyword>
<keyword evidence="2 7" id="KW-0489">Methyltransferase</keyword>
<evidence type="ECO:0000259" key="5">
    <source>
        <dbReference type="Pfam" id="PF02384"/>
    </source>
</evidence>
<sequence length="1139" mass="132005">MSDIISNEREFTSQVISWLNEFLRDGDYPFEAASSEHSLKISENETRFPDVQLWLNRQTSRGFCGWELKTPATAVDDKELLNVSARKAQAMHADYFVTCNMRDAVIWRTPLTADVSKELRYKTYPEIVQISTPDDLWVIPRQQLLKSRIKEILYDLSAIFRVGHLHLIDVDSTFFIHELSEAVKAIRPHVHKSLETEVGNNAAFNKVLFAWAAKQGIEVYEAGLTFYETVSGQIVYRLLGKILFYLTLRRFRSDIPKLILTGTNPLDVDRELKRYFEIARQIDYQAVFEEDFPDKVPFPQKGIEPLVNLIEALNRYNFSQMPHDVVGNVFERLIPPEERHTLGQYYTNEELVDFITAFCVRTRSDTVLDPTCGTGTFLIRAYDRLRNFGERDHRKLLSLIWGIDVAHFPAELAAINLYRQKIEDYANFPRIISRDFFFVKPSETFKFPPPKKPHGTDFTIDENIPQFDAIVGNFPYIRQELIEKRIEGYKDSLESALFCDWSNDYPELFRSGKLKLSSKADIYAYLFFHAARHLKEGGRMGIVTSNSWLDVAYGYELQRFFLRKFKVIAILESRCEPWFEDASINTVITILERCEDGAIRDDNKVNFVKINKRLKELFPWDKNFPVDLWHGIDALIYTIETSGIGRDKYHAVKLVKHSDGSTTYEDNNFKIKAIKQSQLLKDVEEAGKTVKWGKYLRAPAVYFEIMDNCKDKLVPLRELADIKSGYKSGVNDFFYINEDRIKHWGIEDEYLAPIIKSPKEALKITLKSEDVQYKVFICSKTKKYLKRNKKYGALKYIEWGETRVSADGVPWSKVTSVSGRKLWYDLGERPHGRILLQMITNDRFFAPLNIDNIKVDHNLFEVFPKIDDYGLCIYLNSTLLALFRELISRVNLGDGATKTEGIDWKDILVPNEEILYSLSKKSKSFEALKNREINPIFEEVKMKDRQSLDSAVLEALGLDPKKYLKPLYDGVTGLVRERLELPKLRKNNKKAKTYRDVEKLKETVVNEILPQGVKIFPEGFVDSKYLKGACEISLPNKPLKLGSYFMGQQDVISEDGSFKYTALSVEEAKYIIYAQRQDSYIAAVPRETSVIINAVSDYERYLMELKGKLFEQLFTRTHNYNQSEQLVQQVFEEMGLPQV</sequence>
<dbReference type="SUPFAM" id="SSF53335">
    <property type="entry name" value="S-adenosyl-L-methionine-dependent methyltransferases"/>
    <property type="match status" value="1"/>
</dbReference>
<dbReference type="PANTHER" id="PTHR33841">
    <property type="entry name" value="DNA METHYLTRANSFERASE YEEA-RELATED"/>
    <property type="match status" value="1"/>
</dbReference>
<dbReference type="InterPro" id="IPR050953">
    <property type="entry name" value="N4_N6_ade-DNA_methylase"/>
</dbReference>
<evidence type="ECO:0000256" key="1">
    <source>
        <dbReference type="ARBA" id="ARBA00006594"/>
    </source>
</evidence>
<dbReference type="GO" id="GO:0009007">
    <property type="term" value="F:site-specific DNA-methyltransferase (adenine-specific) activity"/>
    <property type="evidence" value="ECO:0007669"/>
    <property type="project" value="UniProtKB-EC"/>
</dbReference>
<organism evidence="7 8">
    <name type="scientific">Candidatus Magnetominusculus xianensis</name>
    <dbReference type="NCBI Taxonomy" id="1748249"/>
    <lineage>
        <taxon>Bacteria</taxon>
        <taxon>Pseudomonadati</taxon>
        <taxon>Nitrospirota</taxon>
        <taxon>Nitrospiria</taxon>
        <taxon>Nitrospirales</taxon>
        <taxon>Nitrospiraceae</taxon>
        <taxon>Candidatus Magnetominusculus</taxon>
    </lineage>
</organism>
<keyword evidence="4" id="KW-0949">S-adenosyl-L-methionine</keyword>
<name>A0ABR5SFC8_9BACT</name>
<dbReference type="GO" id="GO:0032259">
    <property type="term" value="P:methylation"/>
    <property type="evidence" value="ECO:0007669"/>
    <property type="project" value="UniProtKB-KW"/>
</dbReference>
<evidence type="ECO:0000256" key="2">
    <source>
        <dbReference type="ARBA" id="ARBA00022603"/>
    </source>
</evidence>
<proteinExistence type="inferred from homology"/>
<dbReference type="RefSeq" id="WP_085052741.1">
    <property type="nucleotide sequence ID" value="NZ_LNQR01000074.1"/>
</dbReference>
<dbReference type="Pfam" id="PF02384">
    <property type="entry name" value="N6_Mtase"/>
    <property type="match status" value="1"/>
</dbReference>
<evidence type="ECO:0000313" key="8">
    <source>
        <dbReference type="Proteomes" id="UP000060487"/>
    </source>
</evidence>
<protein>
    <submittedName>
        <fullName evidence="7">N-6 DNA methylase</fullName>
        <ecNumber evidence="7">2.1.1.72</ecNumber>
    </submittedName>
</protein>
<dbReference type="Gene3D" id="3.40.50.150">
    <property type="entry name" value="Vaccinia Virus protein VP39"/>
    <property type="match status" value="1"/>
</dbReference>
<feature type="domain" description="Type II methyltransferase M.Eco57I C-terminal" evidence="6">
    <location>
        <begin position="707"/>
        <end position="939"/>
    </location>
</feature>
<evidence type="ECO:0000259" key="6">
    <source>
        <dbReference type="Pfam" id="PF22837"/>
    </source>
</evidence>
<dbReference type="InterPro" id="IPR054520">
    <property type="entry name" value="M_Eco57I_C"/>
</dbReference>
<dbReference type="EMBL" id="LNQR01000074">
    <property type="protein sequence ID" value="KWT83687.1"/>
    <property type="molecule type" value="Genomic_DNA"/>
</dbReference>
<evidence type="ECO:0000313" key="7">
    <source>
        <dbReference type="EMBL" id="KWT83687.1"/>
    </source>
</evidence>
<comment type="similarity">
    <text evidence="1">Belongs to the N(4)/N(6)-methyltransferase family.</text>
</comment>
<keyword evidence="3 7" id="KW-0808">Transferase</keyword>
<dbReference type="InterPro" id="IPR003356">
    <property type="entry name" value="DNA_methylase_A-5"/>
</dbReference>
<reference evidence="7 8" key="1">
    <citation type="submission" date="2015-11" db="EMBL/GenBank/DDBJ databases">
        <authorList>
            <person name="Lin W."/>
        </authorList>
    </citation>
    <scope>NUCLEOTIDE SEQUENCE [LARGE SCALE GENOMIC DNA]</scope>
    <source>
        <strain evidence="7 8">HCH-1</strain>
    </source>
</reference>
<comment type="caution">
    <text evidence="7">The sequence shown here is derived from an EMBL/GenBank/DDBJ whole genome shotgun (WGS) entry which is preliminary data.</text>
</comment>